<dbReference type="Proteomes" id="UP001292094">
    <property type="component" value="Unassembled WGS sequence"/>
</dbReference>
<sequence length="72" mass="8768">MQNSGRVSLRLGRNGGEWGRWWEGEGDWVGNVREEKWREKRRGRGEVRRGIERYERLDKKGELRDNKKRELK</sequence>
<organism evidence="1 2">
    <name type="scientific">Petrolisthes manimaculis</name>
    <dbReference type="NCBI Taxonomy" id="1843537"/>
    <lineage>
        <taxon>Eukaryota</taxon>
        <taxon>Metazoa</taxon>
        <taxon>Ecdysozoa</taxon>
        <taxon>Arthropoda</taxon>
        <taxon>Crustacea</taxon>
        <taxon>Multicrustacea</taxon>
        <taxon>Malacostraca</taxon>
        <taxon>Eumalacostraca</taxon>
        <taxon>Eucarida</taxon>
        <taxon>Decapoda</taxon>
        <taxon>Pleocyemata</taxon>
        <taxon>Anomura</taxon>
        <taxon>Galatheoidea</taxon>
        <taxon>Porcellanidae</taxon>
        <taxon>Petrolisthes</taxon>
    </lineage>
</organism>
<dbReference type="AlphaFoldDB" id="A0AAE1Q0Y1"/>
<dbReference type="EMBL" id="JAWZYT010000879">
    <property type="protein sequence ID" value="KAK4317938.1"/>
    <property type="molecule type" value="Genomic_DNA"/>
</dbReference>
<name>A0AAE1Q0Y1_9EUCA</name>
<evidence type="ECO:0000313" key="2">
    <source>
        <dbReference type="Proteomes" id="UP001292094"/>
    </source>
</evidence>
<accession>A0AAE1Q0Y1</accession>
<keyword evidence="2" id="KW-1185">Reference proteome</keyword>
<proteinExistence type="predicted"/>
<reference evidence="1" key="1">
    <citation type="submission" date="2023-11" db="EMBL/GenBank/DDBJ databases">
        <title>Genome assemblies of two species of porcelain crab, Petrolisthes cinctipes and Petrolisthes manimaculis (Anomura: Porcellanidae).</title>
        <authorList>
            <person name="Angst P."/>
        </authorList>
    </citation>
    <scope>NUCLEOTIDE SEQUENCE</scope>
    <source>
        <strain evidence="1">PB745_02</strain>
        <tissue evidence="1">Gill</tissue>
    </source>
</reference>
<comment type="caution">
    <text evidence="1">The sequence shown here is derived from an EMBL/GenBank/DDBJ whole genome shotgun (WGS) entry which is preliminary data.</text>
</comment>
<gene>
    <name evidence="1" type="ORF">Pmani_011019</name>
</gene>
<evidence type="ECO:0000313" key="1">
    <source>
        <dbReference type="EMBL" id="KAK4317938.1"/>
    </source>
</evidence>
<protein>
    <submittedName>
        <fullName evidence="1">Uncharacterized protein</fullName>
    </submittedName>
</protein>